<comment type="caution">
    <text evidence="1">The sequence shown here is derived from an EMBL/GenBank/DDBJ whole genome shotgun (WGS) entry which is preliminary data.</text>
</comment>
<name>A0A6S7KGH8_PARCT</name>
<accession>A0A6S7KGH8</accession>
<proteinExistence type="predicted"/>
<dbReference type="AlphaFoldDB" id="A0A6S7KGH8"/>
<dbReference type="EMBL" id="CACRXK020014224">
    <property type="protein sequence ID" value="CAB4026482.1"/>
    <property type="molecule type" value="Genomic_DNA"/>
</dbReference>
<gene>
    <name evidence="1" type="ORF">PACLA_8A051281</name>
</gene>
<keyword evidence="2" id="KW-1185">Reference proteome</keyword>
<protein>
    <submittedName>
        <fullName evidence="1">Uncharacterized protein</fullName>
    </submittedName>
</protein>
<reference evidence="1" key="1">
    <citation type="submission" date="2020-04" db="EMBL/GenBank/DDBJ databases">
        <authorList>
            <person name="Alioto T."/>
            <person name="Alioto T."/>
            <person name="Gomez Garrido J."/>
        </authorList>
    </citation>
    <scope>NUCLEOTIDE SEQUENCE</scope>
    <source>
        <strain evidence="1">A484AB</strain>
    </source>
</reference>
<dbReference type="Proteomes" id="UP001152795">
    <property type="component" value="Unassembled WGS sequence"/>
</dbReference>
<sequence length="145" mass="15969">MNIDAFVTSVEDVSNTELLCPEKGAVVENHSFKGDVELFSCLSIDDVPTQAAKTEQNTIEDVSYTELPCLEKGGVAENHNFKGDVKLFSCPSIDDVPTETAKTERNTVQDVSNTELPCREKGGKIQSLLTRTPESRMVVQSKVRF</sequence>
<evidence type="ECO:0000313" key="2">
    <source>
        <dbReference type="Proteomes" id="UP001152795"/>
    </source>
</evidence>
<organism evidence="1 2">
    <name type="scientific">Paramuricea clavata</name>
    <name type="common">Red gorgonian</name>
    <name type="synonym">Violescent sea-whip</name>
    <dbReference type="NCBI Taxonomy" id="317549"/>
    <lineage>
        <taxon>Eukaryota</taxon>
        <taxon>Metazoa</taxon>
        <taxon>Cnidaria</taxon>
        <taxon>Anthozoa</taxon>
        <taxon>Octocorallia</taxon>
        <taxon>Malacalcyonacea</taxon>
        <taxon>Plexauridae</taxon>
        <taxon>Paramuricea</taxon>
    </lineage>
</organism>
<evidence type="ECO:0000313" key="1">
    <source>
        <dbReference type="EMBL" id="CAB4026482.1"/>
    </source>
</evidence>